<dbReference type="WBParaSite" id="TMUE_2000008328.1">
    <property type="protein sequence ID" value="TMUE_2000008328.1"/>
    <property type="gene ID" value="WBGene00300223"/>
</dbReference>
<dbReference type="STRING" id="70415.A0A5S6QM98"/>
<dbReference type="GO" id="GO:0019899">
    <property type="term" value="F:enzyme binding"/>
    <property type="evidence" value="ECO:0007669"/>
    <property type="project" value="UniProtKB-ARBA"/>
</dbReference>
<dbReference type="PANTHER" id="PTHR35317">
    <property type="entry name" value="OS04G0629600 PROTEIN"/>
    <property type="match status" value="1"/>
</dbReference>
<dbReference type="PANTHER" id="PTHR35317:SF29">
    <property type="entry name" value="CCHC-TYPE DOMAIN-CONTAINING PROTEIN"/>
    <property type="match status" value="1"/>
</dbReference>
<dbReference type="AlphaFoldDB" id="A0A5S6QM98"/>
<evidence type="ECO:0000256" key="1">
    <source>
        <dbReference type="PROSITE-ProRule" id="PRU00047"/>
    </source>
</evidence>
<keyword evidence="1" id="KW-0862">Zinc</keyword>
<dbReference type="InterPro" id="IPR036875">
    <property type="entry name" value="Znf_CCHC_sf"/>
</dbReference>
<dbReference type="GO" id="GO:0003676">
    <property type="term" value="F:nucleic acid binding"/>
    <property type="evidence" value="ECO:0007669"/>
    <property type="project" value="InterPro"/>
</dbReference>
<dbReference type="SUPFAM" id="SSF57756">
    <property type="entry name" value="Retrovirus zinc finger-like domains"/>
    <property type="match status" value="1"/>
</dbReference>
<dbReference type="Pfam" id="PF14223">
    <property type="entry name" value="Retrotran_gag_2"/>
    <property type="match status" value="1"/>
</dbReference>
<name>A0A5S6QM98_TRIMR</name>
<organism evidence="3 4">
    <name type="scientific">Trichuris muris</name>
    <name type="common">Mouse whipworm</name>
    <dbReference type="NCBI Taxonomy" id="70415"/>
    <lineage>
        <taxon>Eukaryota</taxon>
        <taxon>Metazoa</taxon>
        <taxon>Ecdysozoa</taxon>
        <taxon>Nematoda</taxon>
        <taxon>Enoplea</taxon>
        <taxon>Dorylaimia</taxon>
        <taxon>Trichinellida</taxon>
        <taxon>Trichuridae</taxon>
        <taxon>Trichuris</taxon>
    </lineage>
</organism>
<dbReference type="InterPro" id="IPR001878">
    <property type="entry name" value="Znf_CCHC"/>
</dbReference>
<accession>A0A5S6QM98</accession>
<keyword evidence="1" id="KW-0863">Zinc-finger</keyword>
<evidence type="ECO:0000313" key="3">
    <source>
        <dbReference type="Proteomes" id="UP000046395"/>
    </source>
</evidence>
<sequence>MASESAVVGQPLVPLLDGGNYEVWKVKMRGLLMKEDLWNVTVQPKPEVADSSWERANCRALGCITLALGNDQAVLIARCQTAWEAWLTLQRQHERSSYGSRLFLRRKLYSFRYNGGPMQTHITAMLQIVEQLRGAGVEISVGDQVAALLNSLPESYSGLVIALEGRNETELTLDYVCGRIQDEYIRRIENRKMTGTRSNDGAVALYSSNSGSCQMTENRMRFRSSVQHRATARNESRQCYGCGKKGHIKKNCPEVQDRPKRLTDGKHDMSSTLFSAHEVTCVDQP</sequence>
<proteinExistence type="predicted"/>
<feature type="domain" description="CCHC-type" evidence="2">
    <location>
        <begin position="239"/>
        <end position="254"/>
    </location>
</feature>
<dbReference type="SMART" id="SM00343">
    <property type="entry name" value="ZnF_C2HC"/>
    <property type="match status" value="1"/>
</dbReference>
<evidence type="ECO:0000259" key="2">
    <source>
        <dbReference type="PROSITE" id="PS50158"/>
    </source>
</evidence>
<reference evidence="4" key="1">
    <citation type="submission" date="2019-12" db="UniProtKB">
        <authorList>
            <consortium name="WormBaseParasite"/>
        </authorList>
    </citation>
    <scope>IDENTIFICATION</scope>
</reference>
<dbReference type="GO" id="GO:0008270">
    <property type="term" value="F:zinc ion binding"/>
    <property type="evidence" value="ECO:0007669"/>
    <property type="project" value="UniProtKB-KW"/>
</dbReference>
<dbReference type="Proteomes" id="UP000046395">
    <property type="component" value="Unassembled WGS sequence"/>
</dbReference>
<dbReference type="Gene3D" id="4.10.60.10">
    <property type="entry name" value="Zinc finger, CCHC-type"/>
    <property type="match status" value="1"/>
</dbReference>
<protein>
    <submittedName>
        <fullName evidence="4">CCHC-type domain-containing protein</fullName>
    </submittedName>
</protein>
<dbReference type="PROSITE" id="PS50158">
    <property type="entry name" value="ZF_CCHC"/>
    <property type="match status" value="1"/>
</dbReference>
<keyword evidence="3" id="KW-1185">Reference proteome</keyword>
<evidence type="ECO:0000313" key="4">
    <source>
        <dbReference type="WBParaSite" id="TMUE_2000008328.1"/>
    </source>
</evidence>
<keyword evidence="1" id="KW-0479">Metal-binding</keyword>